<dbReference type="Pfam" id="PF14223">
    <property type="entry name" value="Retrotran_gag_2"/>
    <property type="match status" value="1"/>
</dbReference>
<dbReference type="Proteomes" id="UP000326939">
    <property type="component" value="Chromosome 18"/>
</dbReference>
<feature type="compositionally biased region" description="Basic residues" evidence="1">
    <location>
        <begin position="183"/>
        <end position="195"/>
    </location>
</feature>
<evidence type="ECO:0008006" key="4">
    <source>
        <dbReference type="Google" id="ProtNLM"/>
    </source>
</evidence>
<dbReference type="AlphaFoldDB" id="A0A5N5J9J8"/>
<feature type="region of interest" description="Disordered" evidence="1">
    <location>
        <begin position="159"/>
        <end position="196"/>
    </location>
</feature>
<comment type="caution">
    <text evidence="2">The sequence shown here is derived from an EMBL/GenBank/DDBJ whole genome shotgun (WGS) entry which is preliminary data.</text>
</comment>
<organism evidence="2 3">
    <name type="scientific">Salix brachista</name>
    <dbReference type="NCBI Taxonomy" id="2182728"/>
    <lineage>
        <taxon>Eukaryota</taxon>
        <taxon>Viridiplantae</taxon>
        <taxon>Streptophyta</taxon>
        <taxon>Embryophyta</taxon>
        <taxon>Tracheophyta</taxon>
        <taxon>Spermatophyta</taxon>
        <taxon>Magnoliopsida</taxon>
        <taxon>eudicotyledons</taxon>
        <taxon>Gunneridae</taxon>
        <taxon>Pentapetalae</taxon>
        <taxon>rosids</taxon>
        <taxon>fabids</taxon>
        <taxon>Malpighiales</taxon>
        <taxon>Salicaceae</taxon>
        <taxon>Saliceae</taxon>
        <taxon>Salix</taxon>
    </lineage>
</organism>
<evidence type="ECO:0000313" key="2">
    <source>
        <dbReference type="EMBL" id="KAB5514235.1"/>
    </source>
</evidence>
<gene>
    <name evidence="2" type="ORF">DKX38_028141</name>
</gene>
<feature type="compositionally biased region" description="Polar residues" evidence="1">
    <location>
        <begin position="166"/>
        <end position="182"/>
    </location>
</feature>
<evidence type="ECO:0000313" key="3">
    <source>
        <dbReference type="Proteomes" id="UP000326939"/>
    </source>
</evidence>
<evidence type="ECO:0000256" key="1">
    <source>
        <dbReference type="SAM" id="MobiDB-lite"/>
    </source>
</evidence>
<protein>
    <recommendedName>
        <fullName evidence="4">CCHC-type domain-containing protein</fullName>
    </recommendedName>
</protein>
<accession>A0A5N5J9J8</accession>
<proteinExistence type="predicted"/>
<reference evidence="3" key="1">
    <citation type="journal article" date="2019" name="Gigascience">
        <title>De novo genome assembly of the endangered Acer yangbiense, a plant species with extremely small populations endemic to Yunnan Province, China.</title>
        <authorList>
            <person name="Yang J."/>
            <person name="Wariss H.M."/>
            <person name="Tao L."/>
            <person name="Zhang R."/>
            <person name="Yun Q."/>
            <person name="Hollingsworth P."/>
            <person name="Dao Z."/>
            <person name="Luo G."/>
            <person name="Guo H."/>
            <person name="Ma Y."/>
            <person name="Sun W."/>
        </authorList>
    </citation>
    <scope>NUCLEOTIDE SEQUENCE [LARGE SCALE GENOMIC DNA]</scope>
    <source>
        <strain evidence="3">cv. br00</strain>
    </source>
</reference>
<dbReference type="EMBL" id="VDCV01000018">
    <property type="protein sequence ID" value="KAB5514235.1"/>
    <property type="molecule type" value="Genomic_DNA"/>
</dbReference>
<name>A0A5N5J9J8_9ROSI</name>
<keyword evidence="3" id="KW-1185">Reference proteome</keyword>
<sequence length="232" mass="25996">MLRESSRDQEVRWHGLWILEDADRGLPLWEETPSSLLGTKPDSIAVIDWNLLDRQVLGVIRLTLSRFVAHNVIKEKTIVDLMTALSGMYEKSSANNKLSSIKIEFDDEIRALIILASLPNSWEAMRMAVSNSASKSKLNYDDIRDLILAKEVRRRDSSEISGSSSTLNVDSRGKAQNMNLNRGRSKSRGMSKPRLGHQTTCWNCGRTGITSSILGSELQSTSPSYFSYTTTQ</sequence>